<dbReference type="AlphaFoldDB" id="A0A6N8DQG8"/>
<accession>A0A6N8DQG8</accession>
<dbReference type="Pfam" id="PF11860">
    <property type="entry name" value="Muramidase"/>
    <property type="match status" value="1"/>
</dbReference>
<comment type="caution">
    <text evidence="2">The sequence shown here is derived from an EMBL/GenBank/DDBJ whole genome shotgun (WGS) entry which is preliminary data.</text>
</comment>
<reference evidence="2 3" key="1">
    <citation type="submission" date="2019-11" db="EMBL/GenBank/DDBJ databases">
        <title>Whole-genome sequence of a Rhodoblastus acidophilus DSM 142.</title>
        <authorList>
            <person name="Kyndt J.A."/>
            <person name="Meyer T.E."/>
        </authorList>
    </citation>
    <scope>NUCLEOTIDE SEQUENCE [LARGE SCALE GENOMIC DNA]</scope>
    <source>
        <strain evidence="2 3">DSM 142</strain>
    </source>
</reference>
<feature type="domain" description="N-acetylmuramidase" evidence="1">
    <location>
        <begin position="30"/>
        <end position="193"/>
    </location>
</feature>
<dbReference type="InterPro" id="IPR024408">
    <property type="entry name" value="Muramidase"/>
</dbReference>
<evidence type="ECO:0000313" key="2">
    <source>
        <dbReference type="EMBL" id="MTV31421.1"/>
    </source>
</evidence>
<evidence type="ECO:0000259" key="1">
    <source>
        <dbReference type="Pfam" id="PF11860"/>
    </source>
</evidence>
<protein>
    <submittedName>
        <fullName evidence="2">DUF3380 domain-containing protein</fullName>
    </submittedName>
</protein>
<dbReference type="Proteomes" id="UP000439113">
    <property type="component" value="Unassembled WGS sequence"/>
</dbReference>
<dbReference type="EMBL" id="WNKS01000007">
    <property type="protein sequence ID" value="MTV31421.1"/>
    <property type="molecule type" value="Genomic_DNA"/>
</dbReference>
<sequence length="259" mass="28257">MPQDFVGSALRLSDIDLPTIGATIGCGEDEIHAVLDVESRGSGFDKHGRPIILFEPHIFYRLLSGPGPDLRARAVREGLAYENWGEKPYPADSYPRLKAAMLINETAALKSASWGLGQLLGSNHAAAGYATVQDMVAAFCASERNQLAGMIAFIKSEGLDRALRNHKWADFARGYNGPSYAKNQYSTRLLRRFLFWSDIKDTKVFAHADAATETRLRDPKAGHVVGSPPAPAPLTNVVQGGAQPGFWARFASALFRRTV</sequence>
<gene>
    <name evidence="2" type="ORF">GJ654_10485</name>
</gene>
<evidence type="ECO:0000313" key="3">
    <source>
        <dbReference type="Proteomes" id="UP000439113"/>
    </source>
</evidence>
<name>A0A6N8DQG8_RHOAC</name>
<organism evidence="2 3">
    <name type="scientific">Rhodoblastus acidophilus</name>
    <name type="common">Rhodopseudomonas acidophila</name>
    <dbReference type="NCBI Taxonomy" id="1074"/>
    <lineage>
        <taxon>Bacteria</taxon>
        <taxon>Pseudomonadati</taxon>
        <taxon>Pseudomonadota</taxon>
        <taxon>Alphaproteobacteria</taxon>
        <taxon>Hyphomicrobiales</taxon>
        <taxon>Rhodoblastaceae</taxon>
        <taxon>Rhodoblastus</taxon>
    </lineage>
</organism>
<proteinExistence type="predicted"/>